<keyword evidence="7" id="KW-1133">Transmembrane helix</keyword>
<dbReference type="Proteomes" id="UP001500390">
    <property type="component" value="Unassembled WGS sequence"/>
</dbReference>
<keyword evidence="7" id="KW-0472">Membrane</keyword>
<proteinExistence type="predicted"/>
<protein>
    <recommendedName>
        <fullName evidence="8">AAA domain-containing protein</fullName>
    </recommendedName>
</protein>
<gene>
    <name evidence="9" type="ORF">GCM10023153_33520</name>
</gene>
<keyword evidence="3" id="KW-0418">Kinase</keyword>
<dbReference type="Pfam" id="PF13614">
    <property type="entry name" value="AAA_31"/>
    <property type="match status" value="1"/>
</dbReference>
<feature type="compositionally biased region" description="Basic residues" evidence="6">
    <location>
        <begin position="526"/>
        <end position="535"/>
    </location>
</feature>
<feature type="compositionally biased region" description="Basic and acidic residues" evidence="6">
    <location>
        <begin position="481"/>
        <end position="494"/>
    </location>
</feature>
<feature type="domain" description="AAA" evidence="8">
    <location>
        <begin position="285"/>
        <end position="422"/>
    </location>
</feature>
<feature type="region of interest" description="Disordered" evidence="6">
    <location>
        <begin position="461"/>
        <end position="535"/>
    </location>
</feature>
<accession>A0ABP8KCN3</accession>
<dbReference type="CDD" id="cd05387">
    <property type="entry name" value="BY-kinase"/>
    <property type="match status" value="1"/>
</dbReference>
<evidence type="ECO:0000256" key="1">
    <source>
        <dbReference type="ARBA" id="ARBA00022679"/>
    </source>
</evidence>
<dbReference type="PANTHER" id="PTHR32309:SF31">
    <property type="entry name" value="CAPSULAR EXOPOLYSACCHARIDE FAMILY"/>
    <property type="match status" value="1"/>
</dbReference>
<dbReference type="InterPro" id="IPR050445">
    <property type="entry name" value="Bact_polysacc_biosynth/exp"/>
</dbReference>
<keyword evidence="5" id="KW-0829">Tyrosine-protein kinase</keyword>
<evidence type="ECO:0000256" key="7">
    <source>
        <dbReference type="SAM" id="Phobius"/>
    </source>
</evidence>
<organism evidence="9 10">
    <name type="scientific">Ornithinibacter aureus</name>
    <dbReference type="NCBI Taxonomy" id="622664"/>
    <lineage>
        <taxon>Bacteria</taxon>
        <taxon>Bacillati</taxon>
        <taxon>Actinomycetota</taxon>
        <taxon>Actinomycetes</taxon>
        <taxon>Micrococcales</taxon>
        <taxon>Intrasporangiaceae</taxon>
        <taxon>Ornithinibacter</taxon>
    </lineage>
</organism>
<name>A0ABP8KCN3_9MICO</name>
<evidence type="ECO:0000256" key="6">
    <source>
        <dbReference type="SAM" id="MobiDB-lite"/>
    </source>
</evidence>
<dbReference type="InterPro" id="IPR025669">
    <property type="entry name" value="AAA_dom"/>
</dbReference>
<reference evidence="10" key="1">
    <citation type="journal article" date="2019" name="Int. J. Syst. Evol. Microbiol.">
        <title>The Global Catalogue of Microorganisms (GCM) 10K type strain sequencing project: providing services to taxonomists for standard genome sequencing and annotation.</title>
        <authorList>
            <consortium name="The Broad Institute Genomics Platform"/>
            <consortium name="The Broad Institute Genome Sequencing Center for Infectious Disease"/>
            <person name="Wu L."/>
            <person name="Ma J."/>
        </authorList>
    </citation>
    <scope>NUCLEOTIDE SEQUENCE [LARGE SCALE GENOMIC DNA]</scope>
    <source>
        <strain evidence="10">JCM 17738</strain>
    </source>
</reference>
<dbReference type="SUPFAM" id="SSF52540">
    <property type="entry name" value="P-loop containing nucleoside triphosphate hydrolases"/>
    <property type="match status" value="1"/>
</dbReference>
<evidence type="ECO:0000313" key="9">
    <source>
        <dbReference type="EMBL" id="GAA4403470.1"/>
    </source>
</evidence>
<feature type="compositionally biased region" description="Gly residues" evidence="6">
    <location>
        <begin position="461"/>
        <end position="470"/>
    </location>
</feature>
<dbReference type="PANTHER" id="PTHR32309">
    <property type="entry name" value="TYROSINE-PROTEIN KINASE"/>
    <property type="match status" value="1"/>
</dbReference>
<evidence type="ECO:0000256" key="2">
    <source>
        <dbReference type="ARBA" id="ARBA00022741"/>
    </source>
</evidence>
<dbReference type="InterPro" id="IPR005702">
    <property type="entry name" value="Wzc-like_C"/>
</dbReference>
<keyword evidence="4" id="KW-0067">ATP-binding</keyword>
<evidence type="ECO:0000256" key="3">
    <source>
        <dbReference type="ARBA" id="ARBA00022777"/>
    </source>
</evidence>
<dbReference type="Gene3D" id="3.40.50.300">
    <property type="entry name" value="P-loop containing nucleotide triphosphate hydrolases"/>
    <property type="match status" value="1"/>
</dbReference>
<dbReference type="InterPro" id="IPR027417">
    <property type="entry name" value="P-loop_NTPase"/>
</dbReference>
<keyword evidence="7" id="KW-0812">Transmembrane</keyword>
<evidence type="ECO:0000259" key="8">
    <source>
        <dbReference type="Pfam" id="PF13614"/>
    </source>
</evidence>
<keyword evidence="2" id="KW-0547">Nucleotide-binding</keyword>
<keyword evidence="10" id="KW-1185">Reference proteome</keyword>
<evidence type="ECO:0000256" key="4">
    <source>
        <dbReference type="ARBA" id="ARBA00022840"/>
    </source>
</evidence>
<comment type="caution">
    <text evidence="9">The sequence shown here is derived from an EMBL/GenBank/DDBJ whole genome shotgun (WGS) entry which is preliminary data.</text>
</comment>
<sequence>MTLRDYLTIARRRWPIIVACALVAAAVTWFLTPAQTSEAEVAPSYTATATLLVGSGGPTELVSIDRLALFVKTGEIPTRAAEVLGFDGDPAVLASQVTVTPDPAAAALTISASDADGARAAATANAFADETVAFFEKDRPGAGGATVSVLQVATPIPDEIGGGFVVPPSRLLRTAMAGFIGLLLGFALALVIQRVDSRLRTRDDVHAALRLPIIAEVPRLSQAQKRKASIMVAADPLDPYSDAHRAARTALMHTVSRKMTDDYTARRAASAERGGTATGARLILVTSANASEGKTTTVANLAASFAETGQRVLVLDADLRSPDTHSLFDVPQGAGISDFITDPGDVPLEALVRPTSVPGVRIITAGTRLTHPASLASRMGHLLEEVRGMADVVIIDSAPLLAASDVFDVLPIVDTVLLVVRSGRLTDVAAHRVAELLGRFQVPISGVVLVGARGRRADGYGYGSGHGYGHGDTKKRKRERSARVEADRSPRSTRADASTQFAGSKDGAWPFSPQADGAPDDAALSRRARRTSSSA</sequence>
<keyword evidence="1" id="KW-0808">Transferase</keyword>
<evidence type="ECO:0000313" key="10">
    <source>
        <dbReference type="Proteomes" id="UP001500390"/>
    </source>
</evidence>
<evidence type="ECO:0000256" key="5">
    <source>
        <dbReference type="ARBA" id="ARBA00023137"/>
    </source>
</evidence>
<dbReference type="RefSeq" id="WP_159898483.1">
    <property type="nucleotide sequence ID" value="NZ_BAABFX010000050.1"/>
</dbReference>
<feature type="transmembrane region" description="Helical" evidence="7">
    <location>
        <begin position="171"/>
        <end position="192"/>
    </location>
</feature>
<dbReference type="EMBL" id="BAABFX010000050">
    <property type="protein sequence ID" value="GAA4403470.1"/>
    <property type="molecule type" value="Genomic_DNA"/>
</dbReference>